<feature type="domain" description="MaoC-like" evidence="1">
    <location>
        <begin position="10"/>
        <end position="111"/>
    </location>
</feature>
<keyword evidence="2" id="KW-0614">Plasmid</keyword>
<dbReference type="PANTHER" id="PTHR43664:SF1">
    <property type="entry name" value="BETA-METHYLMALYL-COA DEHYDRATASE"/>
    <property type="match status" value="1"/>
</dbReference>
<gene>
    <name evidence="2" type="ORF">CBW24_16155</name>
</gene>
<protein>
    <submittedName>
        <fullName evidence="2">Dehydratase</fullName>
    </submittedName>
</protein>
<dbReference type="InterPro" id="IPR052342">
    <property type="entry name" value="MCH/BMMD"/>
</dbReference>
<evidence type="ECO:0000313" key="2">
    <source>
        <dbReference type="EMBL" id="ATI43689.1"/>
    </source>
</evidence>
<keyword evidence="3" id="KW-1185">Reference proteome</keyword>
<dbReference type="OrthoDB" id="9796589at2"/>
<geneLocation type="plasmid" evidence="3">
    <name>pdy25-b</name>
</geneLocation>
<dbReference type="Proteomes" id="UP000219050">
    <property type="component" value="Plasmid pDY25-B"/>
</dbReference>
<dbReference type="InterPro" id="IPR002539">
    <property type="entry name" value="MaoC-like_dom"/>
</dbReference>
<dbReference type="Pfam" id="PF01575">
    <property type="entry name" value="MaoC_dehydratas"/>
    <property type="match status" value="1"/>
</dbReference>
<accession>A0A291M447</accession>
<dbReference type="InterPro" id="IPR029069">
    <property type="entry name" value="HotDog_dom_sf"/>
</dbReference>
<dbReference type="Gene3D" id="3.10.129.10">
    <property type="entry name" value="Hotdog Thioesterase"/>
    <property type="match status" value="1"/>
</dbReference>
<evidence type="ECO:0000313" key="3">
    <source>
        <dbReference type="Proteomes" id="UP000219050"/>
    </source>
</evidence>
<organism evidence="2 3">
    <name type="scientific">Pacificitalea manganoxidans</name>
    <dbReference type="NCBI Taxonomy" id="1411902"/>
    <lineage>
        <taxon>Bacteria</taxon>
        <taxon>Pseudomonadati</taxon>
        <taxon>Pseudomonadota</taxon>
        <taxon>Alphaproteobacteria</taxon>
        <taxon>Rhodobacterales</taxon>
        <taxon>Paracoccaceae</taxon>
        <taxon>Pacificitalea</taxon>
    </lineage>
</organism>
<dbReference type="AlphaFoldDB" id="A0A291M447"/>
<name>A0A291M447_9RHOB</name>
<proteinExistence type="predicted"/>
<dbReference type="PANTHER" id="PTHR43664">
    <property type="entry name" value="MONOAMINE OXIDASE-RELATED"/>
    <property type="match status" value="1"/>
</dbReference>
<sequence length="150" mass="16599">MPKFYEDLKVGDKFVTPRRTITEADIVAFSGLSGDYNALHTDEIFAAETQFGGRIAHGPLGFVIATGLSNRTGLFDGSTIAFLGMQWKFTAPIYPGDTVHLEMTVDELRRTSKPDRGILVREMNLINQKGQLVQTGMFTTMIKVRDPAAE</sequence>
<dbReference type="SUPFAM" id="SSF54637">
    <property type="entry name" value="Thioesterase/thiol ester dehydrase-isomerase"/>
    <property type="match status" value="1"/>
</dbReference>
<dbReference type="KEGG" id="cmag:CBW24_16155"/>
<dbReference type="EMBL" id="CP021406">
    <property type="protein sequence ID" value="ATI43689.1"/>
    <property type="molecule type" value="Genomic_DNA"/>
</dbReference>
<dbReference type="RefSeq" id="WP_097374420.1">
    <property type="nucleotide sequence ID" value="NZ_CP021406.1"/>
</dbReference>
<evidence type="ECO:0000259" key="1">
    <source>
        <dbReference type="Pfam" id="PF01575"/>
    </source>
</evidence>
<reference evidence="2 3" key="1">
    <citation type="submission" date="2017-05" db="EMBL/GenBank/DDBJ databases">
        <title>Comparative genomic and metabolic analysis of manganese-oxidizing mechanisms in Celeribater manganoxidans DY25T: its adaption to the environment of polymetallic nodule.</title>
        <authorList>
            <person name="Wang X."/>
        </authorList>
    </citation>
    <scope>NUCLEOTIDE SEQUENCE [LARGE SCALE GENOMIC DNA]</scope>
    <source>
        <strain evidence="2 3">DY25</strain>
        <plasmid evidence="3">pdy25-b</plasmid>
    </source>
</reference>